<dbReference type="OrthoDB" id="448448at2759"/>
<feature type="compositionally biased region" description="Acidic residues" evidence="10">
    <location>
        <begin position="222"/>
        <end position="231"/>
    </location>
</feature>
<feature type="compositionally biased region" description="Low complexity" evidence="10">
    <location>
        <begin position="63"/>
        <end position="76"/>
    </location>
</feature>
<keyword evidence="3" id="KW-0547">Nucleotide-binding</keyword>
<dbReference type="GO" id="GO:0008270">
    <property type="term" value="F:zinc ion binding"/>
    <property type="evidence" value="ECO:0007669"/>
    <property type="project" value="UniProtKB-KW"/>
</dbReference>
<dbReference type="InterPro" id="IPR001841">
    <property type="entry name" value="Znf_RING"/>
</dbReference>
<dbReference type="InterPro" id="IPR001650">
    <property type="entry name" value="Helicase_C-like"/>
</dbReference>
<feature type="domain" description="Helicase C-terminal" evidence="13">
    <location>
        <begin position="953"/>
        <end position="1114"/>
    </location>
</feature>
<feature type="compositionally biased region" description="Basic residues" evidence="10">
    <location>
        <begin position="282"/>
        <end position="307"/>
    </location>
</feature>
<proteinExistence type="inferred from homology"/>
<dbReference type="AlphaFoldDB" id="A0A6A6PTE7"/>
<evidence type="ECO:0000256" key="3">
    <source>
        <dbReference type="ARBA" id="ARBA00022741"/>
    </source>
</evidence>
<dbReference type="EMBL" id="MU001635">
    <property type="protein sequence ID" value="KAF2482961.1"/>
    <property type="molecule type" value="Genomic_DNA"/>
</dbReference>
<organism evidence="14 15">
    <name type="scientific">Neohortaea acidophila</name>
    <dbReference type="NCBI Taxonomy" id="245834"/>
    <lineage>
        <taxon>Eukaryota</taxon>
        <taxon>Fungi</taxon>
        <taxon>Dikarya</taxon>
        <taxon>Ascomycota</taxon>
        <taxon>Pezizomycotina</taxon>
        <taxon>Dothideomycetes</taxon>
        <taxon>Dothideomycetidae</taxon>
        <taxon>Mycosphaerellales</taxon>
        <taxon>Teratosphaeriaceae</taxon>
        <taxon>Neohortaea</taxon>
    </lineage>
</organism>
<dbReference type="InterPro" id="IPR017907">
    <property type="entry name" value="Znf_RING_CS"/>
</dbReference>
<dbReference type="PANTHER" id="PTHR45626:SF17">
    <property type="entry name" value="HELICASE-LIKE TRANSCRIPTION FACTOR"/>
    <property type="match status" value="1"/>
</dbReference>
<dbReference type="Gene3D" id="3.40.50.10810">
    <property type="entry name" value="Tandem AAA-ATPase domain"/>
    <property type="match status" value="1"/>
</dbReference>
<dbReference type="SMART" id="SM00487">
    <property type="entry name" value="DEXDc"/>
    <property type="match status" value="1"/>
</dbReference>
<feature type="region of interest" description="Disordered" evidence="10">
    <location>
        <begin position="912"/>
        <end position="933"/>
    </location>
</feature>
<evidence type="ECO:0000256" key="7">
    <source>
        <dbReference type="ARBA" id="ARBA00022833"/>
    </source>
</evidence>
<keyword evidence="4 9" id="KW-0863">Zinc-finger</keyword>
<dbReference type="CDD" id="cd16449">
    <property type="entry name" value="RING-HC"/>
    <property type="match status" value="1"/>
</dbReference>
<evidence type="ECO:0000259" key="11">
    <source>
        <dbReference type="PROSITE" id="PS50089"/>
    </source>
</evidence>
<evidence type="ECO:0000256" key="8">
    <source>
        <dbReference type="ARBA" id="ARBA00022840"/>
    </source>
</evidence>
<feature type="compositionally biased region" description="Basic residues" evidence="10">
    <location>
        <begin position="249"/>
        <end position="258"/>
    </location>
</feature>
<evidence type="ECO:0000259" key="13">
    <source>
        <dbReference type="PROSITE" id="PS51194"/>
    </source>
</evidence>
<dbReference type="PROSITE" id="PS00518">
    <property type="entry name" value="ZF_RING_1"/>
    <property type="match status" value="1"/>
</dbReference>
<dbReference type="GO" id="GO:0004386">
    <property type="term" value="F:helicase activity"/>
    <property type="evidence" value="ECO:0007669"/>
    <property type="project" value="UniProtKB-KW"/>
</dbReference>
<evidence type="ECO:0000313" key="14">
    <source>
        <dbReference type="EMBL" id="KAF2482961.1"/>
    </source>
</evidence>
<feature type="compositionally biased region" description="Acidic residues" evidence="10">
    <location>
        <begin position="265"/>
        <end position="276"/>
    </location>
</feature>
<protein>
    <submittedName>
        <fullName evidence="14">SNF2 family N-terminal domain-containing protein</fullName>
    </submittedName>
</protein>
<dbReference type="Pfam" id="PF00271">
    <property type="entry name" value="Helicase_C"/>
    <property type="match status" value="1"/>
</dbReference>
<dbReference type="GO" id="GO:0016787">
    <property type="term" value="F:hydrolase activity"/>
    <property type="evidence" value="ECO:0007669"/>
    <property type="project" value="UniProtKB-KW"/>
</dbReference>
<dbReference type="GO" id="GO:0005634">
    <property type="term" value="C:nucleus"/>
    <property type="evidence" value="ECO:0007669"/>
    <property type="project" value="TreeGrafter"/>
</dbReference>
<dbReference type="GeneID" id="54474472"/>
<evidence type="ECO:0000256" key="1">
    <source>
        <dbReference type="ARBA" id="ARBA00007025"/>
    </source>
</evidence>
<dbReference type="PROSITE" id="PS50089">
    <property type="entry name" value="ZF_RING_2"/>
    <property type="match status" value="1"/>
</dbReference>
<dbReference type="SUPFAM" id="SSF57850">
    <property type="entry name" value="RING/U-box"/>
    <property type="match status" value="1"/>
</dbReference>
<evidence type="ECO:0000256" key="2">
    <source>
        <dbReference type="ARBA" id="ARBA00022723"/>
    </source>
</evidence>
<accession>A0A6A6PTE7</accession>
<dbReference type="GO" id="GO:0006281">
    <property type="term" value="P:DNA repair"/>
    <property type="evidence" value="ECO:0007669"/>
    <property type="project" value="TreeGrafter"/>
</dbReference>
<feature type="region of interest" description="Disordered" evidence="10">
    <location>
        <begin position="199"/>
        <end position="309"/>
    </location>
</feature>
<dbReference type="Gene3D" id="3.30.40.10">
    <property type="entry name" value="Zinc/RING finger domain, C3HC4 (zinc finger)"/>
    <property type="match status" value="1"/>
</dbReference>
<keyword evidence="7" id="KW-0862">Zinc</keyword>
<sequence>MDTTENIPIKPEPQEDSTWRFQPNETISLLSDDEDDSLFITPSKHLPTRDSKSPFLATNGPASPKSSPLVKSSPKSSAHDSDVEEIDPPVLSTLPAKKNLATTDIQRMLLQKQRELADKCRSGQPVTIASTIASAPLNSIKPIPDVANSVPVMDNTTKGSGYDAEAAAFKRKEKAMLKKRDAGKLTDAEEIELIRLEAEESARRRKRKADEAFVQAEQETVTIEDDEDIPSDSEQGVEPRVFQPYQPAKKQKKTKQQARKPPILEDSDGSDDDEDGLPPPKKAPKKGAKKVGKTAKTKKGDGKKKQKKDLSASLANLGNLTSADVFRDTAATAHLAAQPTFGATGPLGRRDKALRELVASIPTTDKSVVRDDRKLLDRCIRSFTGSAHGAVRPGEDGNWRVKGMKTTLKHYQILGVGFMRDRENGGKPRGGIQADEMGLGKTIMSLANIVNGQAPAKAERRATLIVASPALVTQWFEEIKRHCVLASEEKAGLRVMKWCARSKSQSDNILGMFNDHSIVLTTYNEVAGSFPTNDPPDEIIDALDKAAWVKKNFEEERGPLHQCKWLRVVLDEAHAIKNHKSRTSLACRALDARHYWAVTGTPILNSLAEFYPYFSLIREPCVGEYDLFKKNFLVKDGEDVVANRRLAALLNKVMCRRTHQDTLFGARLLELPPPTEISAWLSFNDVERKIYQIVENRFIQRINRISRNGEMESKYNHVFTLLLRLRQLCSHVLLIQGTILDLLEREDYEALEALCDKEDDSVTTEGASLIVSLRNILQAHTAAKDQEERVLGQNVIETELRPIDLVSFEQNQHGKGGQHGLAYRFRKYLLSLRNSKQWDAMVQRSTCCACHQQPDDPWVTSCFHIYCRTCLQDLATWAAHLGKDSAQCTECGQEYTSADSCAGLEELRAKKNATEKNGGDGTKSKTNGKKSGDEMESWIDMNGDILSSTKTIAIKAQLLAWKALDPSVKVIVYTQFLPMIRICERMCLAEGFEYCTYAGNMTLEARDKAIEEFGKSSTKNVLLASLRSGGLGLNLTMASRVLNVDSWFNRSLEQQAFCRVFRIGQTKETTFTRLYVKGTVDARMHEIKKNKDIEIDDCLGTHQRGEKMEVHELMKLFGTVENDEDGRPFIHPNPIEEIEDED</sequence>
<keyword evidence="15" id="KW-1185">Reference proteome</keyword>
<dbReference type="GO" id="GO:0005524">
    <property type="term" value="F:ATP binding"/>
    <property type="evidence" value="ECO:0007669"/>
    <property type="project" value="UniProtKB-KW"/>
</dbReference>
<evidence type="ECO:0000256" key="9">
    <source>
        <dbReference type="PROSITE-ProRule" id="PRU00175"/>
    </source>
</evidence>
<evidence type="ECO:0000256" key="4">
    <source>
        <dbReference type="ARBA" id="ARBA00022771"/>
    </source>
</evidence>
<dbReference type="InterPro" id="IPR000330">
    <property type="entry name" value="SNF2_N"/>
</dbReference>
<dbReference type="SUPFAM" id="SSF52540">
    <property type="entry name" value="P-loop containing nucleoside triphosphate hydrolases"/>
    <property type="match status" value="2"/>
</dbReference>
<dbReference type="InterPro" id="IPR014001">
    <property type="entry name" value="Helicase_ATP-bd"/>
</dbReference>
<feature type="domain" description="RING-type" evidence="11">
    <location>
        <begin position="847"/>
        <end position="891"/>
    </location>
</feature>
<keyword evidence="8" id="KW-0067">ATP-binding</keyword>
<reference evidence="14" key="1">
    <citation type="journal article" date="2020" name="Stud. Mycol.">
        <title>101 Dothideomycetes genomes: a test case for predicting lifestyles and emergence of pathogens.</title>
        <authorList>
            <person name="Haridas S."/>
            <person name="Albert R."/>
            <person name="Binder M."/>
            <person name="Bloem J."/>
            <person name="Labutti K."/>
            <person name="Salamov A."/>
            <person name="Andreopoulos B."/>
            <person name="Baker S."/>
            <person name="Barry K."/>
            <person name="Bills G."/>
            <person name="Bluhm B."/>
            <person name="Cannon C."/>
            <person name="Castanera R."/>
            <person name="Culley D."/>
            <person name="Daum C."/>
            <person name="Ezra D."/>
            <person name="Gonzalez J."/>
            <person name="Henrissat B."/>
            <person name="Kuo A."/>
            <person name="Liang C."/>
            <person name="Lipzen A."/>
            <person name="Lutzoni F."/>
            <person name="Magnuson J."/>
            <person name="Mondo S."/>
            <person name="Nolan M."/>
            <person name="Ohm R."/>
            <person name="Pangilinan J."/>
            <person name="Park H.-J."/>
            <person name="Ramirez L."/>
            <person name="Alfaro M."/>
            <person name="Sun H."/>
            <person name="Tritt A."/>
            <person name="Yoshinaga Y."/>
            <person name="Zwiers L.-H."/>
            <person name="Turgeon B."/>
            <person name="Goodwin S."/>
            <person name="Spatafora J."/>
            <person name="Crous P."/>
            <person name="Grigoriev I."/>
        </authorList>
    </citation>
    <scope>NUCLEOTIDE SEQUENCE</scope>
    <source>
        <strain evidence="14">CBS 113389</strain>
    </source>
</reference>
<dbReference type="PROSITE" id="PS51194">
    <property type="entry name" value="HELICASE_CTER"/>
    <property type="match status" value="1"/>
</dbReference>
<evidence type="ECO:0000256" key="10">
    <source>
        <dbReference type="SAM" id="MobiDB-lite"/>
    </source>
</evidence>
<dbReference type="PANTHER" id="PTHR45626">
    <property type="entry name" value="TRANSCRIPTION TERMINATION FACTOR 2-RELATED"/>
    <property type="match status" value="1"/>
</dbReference>
<dbReference type="InterPro" id="IPR027417">
    <property type="entry name" value="P-loop_NTPase"/>
</dbReference>
<dbReference type="InterPro" id="IPR013083">
    <property type="entry name" value="Znf_RING/FYVE/PHD"/>
</dbReference>
<dbReference type="SMART" id="SM00490">
    <property type="entry name" value="HELICc"/>
    <property type="match status" value="1"/>
</dbReference>
<dbReference type="PROSITE" id="PS51192">
    <property type="entry name" value="HELICASE_ATP_BIND_1"/>
    <property type="match status" value="1"/>
</dbReference>
<keyword evidence="5" id="KW-0378">Hydrolase</keyword>
<feature type="region of interest" description="Disordered" evidence="10">
    <location>
        <begin position="1"/>
        <end position="95"/>
    </location>
</feature>
<feature type="domain" description="Helicase ATP-binding" evidence="12">
    <location>
        <begin position="422"/>
        <end position="620"/>
    </location>
</feature>
<dbReference type="CDD" id="cd18793">
    <property type="entry name" value="SF2_C_SNF"/>
    <property type="match status" value="1"/>
</dbReference>
<dbReference type="Proteomes" id="UP000799767">
    <property type="component" value="Unassembled WGS sequence"/>
</dbReference>
<dbReference type="InterPro" id="IPR050628">
    <property type="entry name" value="SNF2_RAD54_helicase_TF"/>
</dbReference>
<name>A0A6A6PTE7_9PEZI</name>
<dbReference type="RefSeq" id="XP_033589531.1">
    <property type="nucleotide sequence ID" value="XM_033733470.1"/>
</dbReference>
<dbReference type="InterPro" id="IPR038718">
    <property type="entry name" value="SNF2-like_sf"/>
</dbReference>
<keyword evidence="2" id="KW-0479">Metal-binding</keyword>
<dbReference type="GO" id="GO:0008094">
    <property type="term" value="F:ATP-dependent activity, acting on DNA"/>
    <property type="evidence" value="ECO:0007669"/>
    <property type="project" value="TreeGrafter"/>
</dbReference>
<dbReference type="CDD" id="cd18008">
    <property type="entry name" value="DEXDc_SHPRH-like"/>
    <property type="match status" value="1"/>
</dbReference>
<evidence type="ECO:0000256" key="5">
    <source>
        <dbReference type="ARBA" id="ARBA00022801"/>
    </source>
</evidence>
<evidence type="ECO:0000256" key="6">
    <source>
        <dbReference type="ARBA" id="ARBA00022806"/>
    </source>
</evidence>
<keyword evidence="6" id="KW-0347">Helicase</keyword>
<gene>
    <name evidence="14" type="ORF">BDY17DRAFT_296555</name>
</gene>
<dbReference type="InterPro" id="IPR049730">
    <property type="entry name" value="SNF2/RAD54-like_C"/>
</dbReference>
<evidence type="ECO:0000259" key="12">
    <source>
        <dbReference type="PROSITE" id="PS51192"/>
    </source>
</evidence>
<comment type="similarity">
    <text evidence="1">Belongs to the SNF2/RAD54 helicase family.</text>
</comment>
<dbReference type="Pfam" id="PF00176">
    <property type="entry name" value="SNF2-rel_dom"/>
    <property type="match status" value="1"/>
</dbReference>
<dbReference type="Gene3D" id="3.40.50.300">
    <property type="entry name" value="P-loop containing nucleotide triphosphate hydrolases"/>
    <property type="match status" value="1"/>
</dbReference>
<evidence type="ECO:0000313" key="15">
    <source>
        <dbReference type="Proteomes" id="UP000799767"/>
    </source>
</evidence>